<organism evidence="1 2">
    <name type="scientific">Panagrolaimus sp. PS1159</name>
    <dbReference type="NCBI Taxonomy" id="55785"/>
    <lineage>
        <taxon>Eukaryota</taxon>
        <taxon>Metazoa</taxon>
        <taxon>Ecdysozoa</taxon>
        <taxon>Nematoda</taxon>
        <taxon>Chromadorea</taxon>
        <taxon>Rhabditida</taxon>
        <taxon>Tylenchina</taxon>
        <taxon>Panagrolaimomorpha</taxon>
        <taxon>Panagrolaimoidea</taxon>
        <taxon>Panagrolaimidae</taxon>
        <taxon>Panagrolaimus</taxon>
    </lineage>
</organism>
<evidence type="ECO:0000313" key="2">
    <source>
        <dbReference type="WBParaSite" id="PS1159_v2.g10390.t1"/>
    </source>
</evidence>
<evidence type="ECO:0000313" key="1">
    <source>
        <dbReference type="Proteomes" id="UP000887580"/>
    </source>
</evidence>
<sequence length="1012" mass="112102">MKIHSLLFSIFFFIFFVDFCIGNKLEIDKLEKTKQLFQDVLPSNEIVDIANRLQKLKNLHLKNSKSLSSFIMKSSTPKTTSKKGQISDDLELRPNEINDNLGLDDFLFGGDILLTPEQLDQFIADEERNQGNNGREKRQAINLNSSYHIFDKTKPIYYVFNESFANPAHRQLFRDAMDYINAYTCLNITEGFGQQQQEIHVILGSGCWSYIGMKPPYPGYPQQLSIGQGCASFATMAHEMVHALGFHHTQNRHDRDNYIRLRVDGALPTYGQYIKVSEYENNNFGIPYDLGSVMHYLSKSPNGTMETIDQTKRYSIGVATNIAFSDLKMVNALYSCQESCPTALICKNHGYRNPKNCNVCVCPRGFQGNDCSSPQFKEDTNETCGGLLIAQLTVQTFNGSMNSYSDSSIVRPQLSTCYWHIKAPEGKVVRVKFNSYGGSQSTYSPCIYVGLEVRTDTFETTGARICRPDMIDPILEYKSPSNLAIVAAFTRWSTINFSFSYWFVDPPIPTEPPATTIDPRPFTPLNCSGAMDLVFVIDASDTMTAERLEIIKSQLIIAIDQNGIKWDRYDYDNARIGIVLSTGFAPGEPTSPYRYNDLKGCPSGYNTLYCSPTVISTDDLKKAINDIPFYGGNNNDIALSMNISLTGDYKGFPTFYEIFGAQIFNGSGDRSSVPNAMIVISGADSSNVTQASNLLKNSGIQVFSIGFEDLPISQLHAISGNPSRAFSTQPENLANTIRKICTGDFEDFSTKTSTPSTTTSTLKTTTTSTTTPTTTVTTTTTKKPIPPTTTVDSRPFTPLNCSGAMDLVFVIDASDTMTSDRFTVIKSQLLNAISRNKIKLENDTARIGIVLSTGQGPGEPTTPFRYFDFKACQSTYYQNCRQRVPSTLFLRSVVRSMPYDGGINDIAHNMKATLEGNGDAGFGERFFGGSDDRQNVQNAMIVITGADTSNVTQISNQLKASGVQVFSIGFYDTPVSHLEAISGNPSAAFSTYPENVENVIEEICTGINPWDY</sequence>
<accession>A0AC35ESD3</accession>
<protein>
    <submittedName>
        <fullName evidence="2">Metalloendopeptidase</fullName>
    </submittedName>
</protein>
<reference evidence="2" key="1">
    <citation type="submission" date="2022-11" db="UniProtKB">
        <authorList>
            <consortium name="WormBaseParasite"/>
        </authorList>
    </citation>
    <scope>IDENTIFICATION</scope>
</reference>
<proteinExistence type="predicted"/>
<dbReference type="Proteomes" id="UP000887580">
    <property type="component" value="Unplaced"/>
</dbReference>
<dbReference type="WBParaSite" id="PS1159_v2.g10390.t1">
    <property type="protein sequence ID" value="PS1159_v2.g10390.t1"/>
    <property type="gene ID" value="PS1159_v2.g10390"/>
</dbReference>
<name>A0AC35ESD3_9BILA</name>